<dbReference type="EMBL" id="JAMOIM010000009">
    <property type="protein sequence ID" value="MCW6509424.1"/>
    <property type="molecule type" value="Genomic_DNA"/>
</dbReference>
<dbReference type="AlphaFoldDB" id="A0AA42CJG5"/>
<dbReference type="SUPFAM" id="SSF102588">
    <property type="entry name" value="LmbE-like"/>
    <property type="match status" value="1"/>
</dbReference>
<dbReference type="Pfam" id="PF02585">
    <property type="entry name" value="PIG-L"/>
    <property type="match status" value="1"/>
</dbReference>
<dbReference type="RefSeq" id="WP_282585786.1">
    <property type="nucleotide sequence ID" value="NZ_JAMOIM010000009.1"/>
</dbReference>
<evidence type="ECO:0000313" key="1">
    <source>
        <dbReference type="EMBL" id="MCW6509424.1"/>
    </source>
</evidence>
<dbReference type="PANTHER" id="PTHR12993:SF11">
    <property type="entry name" value="N-ACETYLGLUCOSAMINYL-PHOSPHATIDYLINOSITOL DE-N-ACETYLASE"/>
    <property type="match status" value="1"/>
</dbReference>
<dbReference type="Gene3D" id="3.40.50.10320">
    <property type="entry name" value="LmbE-like"/>
    <property type="match status" value="1"/>
</dbReference>
<comment type="caution">
    <text evidence="1">The sequence shown here is derived from an EMBL/GenBank/DDBJ whole genome shotgun (WGS) entry which is preliminary data.</text>
</comment>
<evidence type="ECO:0000313" key="2">
    <source>
        <dbReference type="Proteomes" id="UP001165667"/>
    </source>
</evidence>
<dbReference type="InterPro" id="IPR024078">
    <property type="entry name" value="LmbE-like_dom_sf"/>
</dbReference>
<dbReference type="PANTHER" id="PTHR12993">
    <property type="entry name" value="N-ACETYLGLUCOSAMINYL-PHOSPHATIDYLINOSITOL DE-N-ACETYLASE-RELATED"/>
    <property type="match status" value="1"/>
</dbReference>
<keyword evidence="2" id="KW-1185">Reference proteome</keyword>
<dbReference type="GO" id="GO:0016811">
    <property type="term" value="F:hydrolase activity, acting on carbon-nitrogen (but not peptide) bonds, in linear amides"/>
    <property type="evidence" value="ECO:0007669"/>
    <property type="project" value="TreeGrafter"/>
</dbReference>
<reference evidence="1" key="1">
    <citation type="submission" date="2022-05" db="EMBL/GenBank/DDBJ databases">
        <authorList>
            <person name="Pankratov T."/>
        </authorList>
    </citation>
    <scope>NUCLEOTIDE SEQUENCE</scope>
    <source>
        <strain evidence="1">BP6-180914</strain>
    </source>
</reference>
<protein>
    <submittedName>
        <fullName evidence="1">PIG-L family deacetylase</fullName>
    </submittedName>
</protein>
<dbReference type="Proteomes" id="UP001165667">
    <property type="component" value="Unassembled WGS sequence"/>
</dbReference>
<name>A0AA42CJG5_9HYPH</name>
<gene>
    <name evidence="1" type="ORF">M8523_15495</name>
</gene>
<dbReference type="InterPro" id="IPR003737">
    <property type="entry name" value="GlcNAc_PI_deacetylase-related"/>
</dbReference>
<sequence length="246" mass="27045">MKVEDFLRALQELPLTSPIELTGGRPFVVLSPHPDDESLGAGGLIAAACAGHERVEVVVLTDGSGSHPRSVLYPRDRLIALRREECARAVAHLGLPDGRVTHLNLPDTLAPKSGPAFEEAVERIVRIVDASGAGSAFVTWGRDPHCDHESAELIARAVRDRRPSLRLWSYPIWGWHLDPAAEVEDPAPSGFRIEVTPWMEGKRAALRAHASQMTDLISDDPEGFRFDEKTIAPFTGPYEYFFEVPA</sequence>
<organism evidence="1 2">
    <name type="scientific">Lichenifustis flavocetrariae</name>
    <dbReference type="NCBI Taxonomy" id="2949735"/>
    <lineage>
        <taxon>Bacteria</taxon>
        <taxon>Pseudomonadati</taxon>
        <taxon>Pseudomonadota</taxon>
        <taxon>Alphaproteobacteria</taxon>
        <taxon>Hyphomicrobiales</taxon>
        <taxon>Lichenihabitantaceae</taxon>
        <taxon>Lichenifustis</taxon>
    </lineage>
</organism>
<accession>A0AA42CJG5</accession>
<proteinExistence type="predicted"/>